<dbReference type="SUPFAM" id="SSF54506">
    <property type="entry name" value="Diaminopimelate epimerase-like"/>
    <property type="match status" value="1"/>
</dbReference>
<dbReference type="Proteomes" id="UP000004162">
    <property type="component" value="Unassembled WGS sequence"/>
</dbReference>
<dbReference type="NCBIfam" id="TIGR00654">
    <property type="entry name" value="PhzF_family"/>
    <property type="match status" value="1"/>
</dbReference>
<evidence type="ECO:0000256" key="3">
    <source>
        <dbReference type="PIRSR" id="PIRSR016184-1"/>
    </source>
</evidence>
<evidence type="ECO:0000313" key="5">
    <source>
        <dbReference type="Proteomes" id="UP000004162"/>
    </source>
</evidence>
<dbReference type="PIRSF" id="PIRSF016184">
    <property type="entry name" value="PhzC_PhzF"/>
    <property type="match status" value="1"/>
</dbReference>
<evidence type="ECO:0000256" key="1">
    <source>
        <dbReference type="ARBA" id="ARBA00008270"/>
    </source>
</evidence>
<evidence type="ECO:0000256" key="2">
    <source>
        <dbReference type="ARBA" id="ARBA00023235"/>
    </source>
</evidence>
<organism evidence="4 5">
    <name type="scientific">Chlorobium ferrooxidans DSM 13031</name>
    <dbReference type="NCBI Taxonomy" id="377431"/>
    <lineage>
        <taxon>Bacteria</taxon>
        <taxon>Pseudomonadati</taxon>
        <taxon>Chlorobiota</taxon>
        <taxon>Chlorobiia</taxon>
        <taxon>Chlorobiales</taxon>
        <taxon>Chlorobiaceae</taxon>
        <taxon>Chlorobium/Pelodictyon group</taxon>
        <taxon>Chlorobium</taxon>
    </lineage>
</organism>
<sequence length="259" mass="28588">MKLKQYQVDAFATRPFEGNPAAVCPLDSWLDDELLQAIAEENNLSETAFFVPAEKGFKLRWFTPVRELDLCGHATLAAAHVIFDIIGYSRQRITFETRSGDLFVQKRGELLEMDFPASPPLPCGFSEILAEALGKRPLEVWASDDYLALFDSEATLRAITPDYAMLCELDLRGVIITAPGSDVDFVSRFFAPKFGIHEDPVTGSAHCTLAPYWANKLGKHTLTAKQVSRRGGNIACEVKGDRVLLSGSAVTVMETEITL</sequence>
<dbReference type="AlphaFoldDB" id="Q0YUM7"/>
<dbReference type="GO" id="GO:0005737">
    <property type="term" value="C:cytoplasm"/>
    <property type="evidence" value="ECO:0007669"/>
    <property type="project" value="TreeGrafter"/>
</dbReference>
<evidence type="ECO:0000313" key="4">
    <source>
        <dbReference type="EMBL" id="EAT60005.1"/>
    </source>
</evidence>
<reference evidence="4 5" key="2">
    <citation type="submission" date="2006-07" db="EMBL/GenBank/DDBJ databases">
        <title>Sequencing of the draft genome and assembly of Chlorobium ferroxidans DSM 13031.</title>
        <authorList>
            <consortium name="US DOE Joint Genome Institute (JGI-PGF)"/>
            <person name="Copeland A."/>
            <person name="Lucas S."/>
            <person name="Lapidus A."/>
            <person name="Barry K."/>
            <person name="Glavina del Rio T."/>
            <person name="Dalin E."/>
            <person name="Tice H."/>
            <person name="Bruce D."/>
            <person name="Pitluck S."/>
            <person name="Richardson P."/>
        </authorList>
    </citation>
    <scope>NUCLEOTIDE SEQUENCE [LARGE SCALE GENOMIC DNA]</scope>
    <source>
        <strain evidence="4 5">DSM 13031</strain>
    </source>
</reference>
<dbReference type="PANTHER" id="PTHR13774:SF17">
    <property type="entry name" value="PHENAZINE BIOSYNTHESIS-LIKE DOMAIN-CONTAINING PROTEIN"/>
    <property type="match status" value="1"/>
</dbReference>
<dbReference type="RefSeq" id="WP_006365279.1">
    <property type="nucleotide sequence ID" value="NZ_AASE01000001.1"/>
</dbReference>
<comment type="caution">
    <text evidence="4">The sequence shown here is derived from an EMBL/GenBank/DDBJ whole genome shotgun (WGS) entry which is preliminary data.</text>
</comment>
<dbReference type="EMBL" id="AASE01000001">
    <property type="protein sequence ID" value="EAT60005.1"/>
    <property type="molecule type" value="Genomic_DNA"/>
</dbReference>
<dbReference type="PANTHER" id="PTHR13774">
    <property type="entry name" value="PHENAZINE BIOSYNTHESIS PROTEIN"/>
    <property type="match status" value="1"/>
</dbReference>
<dbReference type="GO" id="GO:0016853">
    <property type="term" value="F:isomerase activity"/>
    <property type="evidence" value="ECO:0007669"/>
    <property type="project" value="UniProtKB-KW"/>
</dbReference>
<dbReference type="OrthoDB" id="9788221at2"/>
<dbReference type="Pfam" id="PF02567">
    <property type="entry name" value="PhzC-PhzF"/>
    <property type="match status" value="1"/>
</dbReference>
<reference evidence="4 5" key="1">
    <citation type="submission" date="2006-07" db="EMBL/GenBank/DDBJ databases">
        <title>Annotation of the draft genome assembly of Chlorobium ferroxidans DSM 13031.</title>
        <authorList>
            <consortium name="US DOE Joint Genome Institute (JGI-ORNL)"/>
            <person name="Larimer F."/>
            <person name="Land M."/>
            <person name="Hauser L."/>
        </authorList>
    </citation>
    <scope>NUCLEOTIDE SEQUENCE [LARGE SCALE GENOMIC DNA]</scope>
    <source>
        <strain evidence="4 5">DSM 13031</strain>
    </source>
</reference>
<name>Q0YUM7_9CHLB</name>
<comment type="similarity">
    <text evidence="1">Belongs to the PhzF family.</text>
</comment>
<dbReference type="Gene3D" id="3.10.310.10">
    <property type="entry name" value="Diaminopimelate Epimerase, Chain A, domain 1"/>
    <property type="match status" value="2"/>
</dbReference>
<proteinExistence type="inferred from homology"/>
<keyword evidence="2" id="KW-0413">Isomerase</keyword>
<keyword evidence="5" id="KW-1185">Reference proteome</keyword>
<feature type="active site" evidence="3">
    <location>
        <position position="46"/>
    </location>
</feature>
<protein>
    <submittedName>
        <fullName evidence="4">Phenazine biosynthesis PhzC/PhzF protein</fullName>
    </submittedName>
</protein>
<dbReference type="InterPro" id="IPR003719">
    <property type="entry name" value="Phenazine_PhzF-like"/>
</dbReference>
<accession>Q0YUM7</accession>
<gene>
    <name evidence="4" type="ORF">CferDRAFT_2012</name>
</gene>